<dbReference type="InterPro" id="IPR046796">
    <property type="entry name" value="Transposase_32_dom"/>
</dbReference>
<sequence>MTTEKLNHILIDACVESTKWTVSRNDYDTISRVTLKPHYRVWYHFLKNYLIPSTYNSTISKECPLLVHLIIMGRKISVGSIIFQEVHHCALKNAGALNFPSLITALC</sequence>
<evidence type="ECO:0000313" key="2">
    <source>
        <dbReference type="EMBL" id="KAH1073243.1"/>
    </source>
</evidence>
<dbReference type="EMBL" id="JAIQCV010000008">
    <property type="protein sequence ID" value="KAH1073243.1"/>
    <property type="molecule type" value="Genomic_DNA"/>
</dbReference>
<reference evidence="2 3" key="1">
    <citation type="journal article" date="2021" name="Plant Biotechnol. J.">
        <title>Multi-omics assisted identification of the key and species-specific regulatory components of drought-tolerant mechanisms in Gossypium stocksii.</title>
        <authorList>
            <person name="Yu D."/>
            <person name="Ke L."/>
            <person name="Zhang D."/>
            <person name="Wu Y."/>
            <person name="Sun Y."/>
            <person name="Mei J."/>
            <person name="Sun J."/>
            <person name="Sun Y."/>
        </authorList>
    </citation>
    <scope>NUCLEOTIDE SEQUENCE [LARGE SCALE GENOMIC DNA]</scope>
    <source>
        <strain evidence="3">cv. E1</strain>
        <tissue evidence="2">Leaf</tissue>
    </source>
</reference>
<protein>
    <recommendedName>
        <fullName evidence="1">Putative plant transposon protein domain-containing protein</fullName>
    </recommendedName>
</protein>
<accession>A0A9D3V978</accession>
<evidence type="ECO:0000313" key="3">
    <source>
        <dbReference type="Proteomes" id="UP000828251"/>
    </source>
</evidence>
<organism evidence="2 3">
    <name type="scientific">Gossypium stocksii</name>
    <dbReference type="NCBI Taxonomy" id="47602"/>
    <lineage>
        <taxon>Eukaryota</taxon>
        <taxon>Viridiplantae</taxon>
        <taxon>Streptophyta</taxon>
        <taxon>Embryophyta</taxon>
        <taxon>Tracheophyta</taxon>
        <taxon>Spermatophyta</taxon>
        <taxon>Magnoliopsida</taxon>
        <taxon>eudicotyledons</taxon>
        <taxon>Gunneridae</taxon>
        <taxon>Pentapetalae</taxon>
        <taxon>rosids</taxon>
        <taxon>malvids</taxon>
        <taxon>Malvales</taxon>
        <taxon>Malvaceae</taxon>
        <taxon>Malvoideae</taxon>
        <taxon>Gossypium</taxon>
    </lineage>
</organism>
<dbReference type="OrthoDB" id="990541at2759"/>
<name>A0A9D3V978_9ROSI</name>
<feature type="domain" description="Putative plant transposon protein" evidence="1">
    <location>
        <begin position="4"/>
        <end position="107"/>
    </location>
</feature>
<dbReference type="Proteomes" id="UP000828251">
    <property type="component" value="Unassembled WGS sequence"/>
</dbReference>
<dbReference type="Pfam" id="PF20167">
    <property type="entry name" value="Transposase_32"/>
    <property type="match status" value="1"/>
</dbReference>
<comment type="caution">
    <text evidence="2">The sequence shown here is derived from an EMBL/GenBank/DDBJ whole genome shotgun (WGS) entry which is preliminary data.</text>
</comment>
<keyword evidence="3" id="KW-1185">Reference proteome</keyword>
<evidence type="ECO:0000259" key="1">
    <source>
        <dbReference type="Pfam" id="PF20167"/>
    </source>
</evidence>
<gene>
    <name evidence="2" type="ORF">J1N35_025571</name>
</gene>
<dbReference type="AlphaFoldDB" id="A0A9D3V978"/>
<proteinExistence type="predicted"/>